<dbReference type="GO" id="GO:0004312">
    <property type="term" value="F:fatty acid synthase activity"/>
    <property type="evidence" value="ECO:0007669"/>
    <property type="project" value="TreeGrafter"/>
</dbReference>
<keyword evidence="3" id="KW-0808">Transferase</keyword>
<evidence type="ECO:0000313" key="5">
    <source>
        <dbReference type="EMBL" id="GAF06362.1"/>
    </source>
</evidence>
<dbReference type="Proteomes" id="UP000019364">
    <property type="component" value="Unassembled WGS sequence"/>
</dbReference>
<dbReference type="InterPro" id="IPR016039">
    <property type="entry name" value="Thiolase-like"/>
</dbReference>
<dbReference type="InterPro" id="IPR050091">
    <property type="entry name" value="PKS_NRPS_Biosynth_Enz"/>
</dbReference>
<dbReference type="Pfam" id="PF00109">
    <property type="entry name" value="ketoacyl-synt"/>
    <property type="match status" value="1"/>
</dbReference>
<evidence type="ECO:0000256" key="1">
    <source>
        <dbReference type="ARBA" id="ARBA00022450"/>
    </source>
</evidence>
<dbReference type="eggNOG" id="COG3321">
    <property type="taxonomic scope" value="Bacteria"/>
</dbReference>
<dbReference type="SMART" id="SM00825">
    <property type="entry name" value="PKS_KS"/>
    <property type="match status" value="1"/>
</dbReference>
<dbReference type="Pfam" id="PF02801">
    <property type="entry name" value="Ketoacyl-synt_C"/>
    <property type="match status" value="1"/>
</dbReference>
<evidence type="ECO:0000259" key="4">
    <source>
        <dbReference type="PROSITE" id="PS52004"/>
    </source>
</evidence>
<evidence type="ECO:0000256" key="2">
    <source>
        <dbReference type="ARBA" id="ARBA00022553"/>
    </source>
</evidence>
<dbReference type="InterPro" id="IPR014030">
    <property type="entry name" value="Ketoacyl_synth_N"/>
</dbReference>
<dbReference type="GO" id="GO:0006633">
    <property type="term" value="P:fatty acid biosynthetic process"/>
    <property type="evidence" value="ECO:0007669"/>
    <property type="project" value="TreeGrafter"/>
</dbReference>
<gene>
    <name evidence="5" type="ORF">JCM16418_315</name>
</gene>
<dbReference type="PROSITE" id="PS52004">
    <property type="entry name" value="KS3_2"/>
    <property type="match status" value="1"/>
</dbReference>
<sequence length="142" mass="15253">MHTACQALRKGDCELAIAGGIRLNLLPLDHAEDKVGMESSDGKTRTFDVQSDGAAMGEGVVTVLLKPVAQALQDRDHIYAVIKGSAVNQDGRSIGITAPNMQAQADLYIQAWQDANIDPLTISYIEAHGTAQSLEIRLRLRG</sequence>
<dbReference type="GO" id="GO:0005886">
    <property type="term" value="C:plasma membrane"/>
    <property type="evidence" value="ECO:0007669"/>
    <property type="project" value="TreeGrafter"/>
</dbReference>
<comment type="similarity">
    <text evidence="3">Belongs to the thiolase-like superfamily. Beta-ketoacyl-ACP synthases family.</text>
</comment>
<keyword evidence="2" id="KW-0597">Phosphoprotein</keyword>
<dbReference type="PANTHER" id="PTHR43775">
    <property type="entry name" value="FATTY ACID SYNTHASE"/>
    <property type="match status" value="1"/>
</dbReference>
<comment type="caution">
    <text evidence="5">The sequence shown here is derived from an EMBL/GenBank/DDBJ whole genome shotgun (WGS) entry which is preliminary data.</text>
</comment>
<keyword evidence="6" id="KW-1185">Reference proteome</keyword>
<dbReference type="Gene3D" id="3.40.47.10">
    <property type="match status" value="1"/>
</dbReference>
<proteinExistence type="inferred from homology"/>
<dbReference type="EMBL" id="BAVZ01000001">
    <property type="protein sequence ID" value="GAF06362.1"/>
    <property type="molecule type" value="Genomic_DNA"/>
</dbReference>
<reference evidence="5 6" key="1">
    <citation type="journal article" date="2014" name="Genome Announc.">
        <title>Draft Genome Sequence of Paenibacillus pini JCM 16418T, Isolated from the Rhizosphere of Pine Tree.</title>
        <authorList>
            <person name="Yuki M."/>
            <person name="Oshima K."/>
            <person name="Suda W."/>
            <person name="Oshida Y."/>
            <person name="Kitamura K."/>
            <person name="Iida Y."/>
            <person name="Hattori M."/>
            <person name="Ohkuma M."/>
        </authorList>
    </citation>
    <scope>NUCLEOTIDE SEQUENCE [LARGE SCALE GENOMIC DNA]</scope>
    <source>
        <strain evidence="5 6">JCM 16418</strain>
    </source>
</reference>
<dbReference type="SUPFAM" id="SSF53901">
    <property type="entry name" value="Thiolase-like"/>
    <property type="match status" value="1"/>
</dbReference>
<evidence type="ECO:0000313" key="6">
    <source>
        <dbReference type="Proteomes" id="UP000019364"/>
    </source>
</evidence>
<dbReference type="STRING" id="1236976.JCM16418_315"/>
<dbReference type="CDD" id="cd00833">
    <property type="entry name" value="PKS"/>
    <property type="match status" value="1"/>
</dbReference>
<evidence type="ECO:0000256" key="3">
    <source>
        <dbReference type="RuleBase" id="RU003694"/>
    </source>
</evidence>
<protein>
    <submittedName>
        <fullName evidence="5">Malonyl CoA-acyl carrier protein transacylase</fullName>
    </submittedName>
</protein>
<accession>W7YD20</accession>
<dbReference type="GO" id="GO:0071770">
    <property type="term" value="P:DIM/DIP cell wall layer assembly"/>
    <property type="evidence" value="ECO:0007669"/>
    <property type="project" value="TreeGrafter"/>
</dbReference>
<organism evidence="5 6">
    <name type="scientific">Paenibacillus pini JCM 16418</name>
    <dbReference type="NCBI Taxonomy" id="1236976"/>
    <lineage>
        <taxon>Bacteria</taxon>
        <taxon>Bacillati</taxon>
        <taxon>Bacillota</taxon>
        <taxon>Bacilli</taxon>
        <taxon>Bacillales</taxon>
        <taxon>Paenibacillaceae</taxon>
        <taxon>Paenibacillus</taxon>
    </lineage>
</organism>
<dbReference type="AlphaFoldDB" id="W7YD20"/>
<dbReference type="InterPro" id="IPR020841">
    <property type="entry name" value="PKS_Beta-ketoAc_synthase_dom"/>
</dbReference>
<dbReference type="GO" id="GO:0005737">
    <property type="term" value="C:cytoplasm"/>
    <property type="evidence" value="ECO:0007669"/>
    <property type="project" value="TreeGrafter"/>
</dbReference>
<dbReference type="InterPro" id="IPR014031">
    <property type="entry name" value="Ketoacyl_synth_C"/>
</dbReference>
<keyword evidence="1" id="KW-0596">Phosphopantetheine</keyword>
<feature type="domain" description="Ketosynthase family 3 (KS3)" evidence="4">
    <location>
        <begin position="1"/>
        <end position="142"/>
    </location>
</feature>
<dbReference type="PANTHER" id="PTHR43775:SF37">
    <property type="entry name" value="SI:DKEY-61P9.11"/>
    <property type="match status" value="1"/>
</dbReference>
<name>W7YD20_9BACL</name>